<organism evidence="4 5">
    <name type="scientific">Iningainema tapete BLCC-T55</name>
    <dbReference type="NCBI Taxonomy" id="2748662"/>
    <lineage>
        <taxon>Bacteria</taxon>
        <taxon>Bacillati</taxon>
        <taxon>Cyanobacteriota</taxon>
        <taxon>Cyanophyceae</taxon>
        <taxon>Nostocales</taxon>
        <taxon>Scytonemataceae</taxon>
        <taxon>Iningainema tapete</taxon>
    </lineage>
</organism>
<evidence type="ECO:0000313" key="5">
    <source>
        <dbReference type="Proteomes" id="UP000629098"/>
    </source>
</evidence>
<name>A0A8J6XIR0_9CYAN</name>
<dbReference type="PROSITE" id="PS50837">
    <property type="entry name" value="NACHT"/>
    <property type="match status" value="1"/>
</dbReference>
<dbReference type="InterPro" id="IPR003593">
    <property type="entry name" value="AAA+_ATPase"/>
</dbReference>
<dbReference type="Pfam" id="PF12770">
    <property type="entry name" value="CHAT"/>
    <property type="match status" value="1"/>
</dbReference>
<dbReference type="InterPro" id="IPR027417">
    <property type="entry name" value="P-loop_NTPase"/>
</dbReference>
<keyword evidence="2" id="KW-0812">Transmembrane</keyword>
<dbReference type="SUPFAM" id="SSF52540">
    <property type="entry name" value="P-loop containing nucleoside triphosphate hydrolases"/>
    <property type="match status" value="2"/>
</dbReference>
<accession>A0A8J6XIR0</accession>
<dbReference type="PANTHER" id="PTHR46312:SF2">
    <property type="entry name" value="NUCLEOTIDE-BINDING OLIGOMERIZATION DOMAIN-CONTAINING PROTEIN 2-LIKE"/>
    <property type="match status" value="1"/>
</dbReference>
<feature type="compositionally biased region" description="Polar residues" evidence="1">
    <location>
        <begin position="216"/>
        <end position="239"/>
    </location>
</feature>
<dbReference type="Pfam" id="PF05729">
    <property type="entry name" value="NACHT"/>
    <property type="match status" value="1"/>
</dbReference>
<dbReference type="AlphaFoldDB" id="A0A8J6XIR0"/>
<dbReference type="PANTHER" id="PTHR46312">
    <property type="entry name" value="NACHT DOMAIN-CONTAINING PROTEIN"/>
    <property type="match status" value="1"/>
</dbReference>
<evidence type="ECO:0000256" key="2">
    <source>
        <dbReference type="SAM" id="Phobius"/>
    </source>
</evidence>
<dbReference type="EMBL" id="JACXAE010000110">
    <property type="protein sequence ID" value="MBD2777590.1"/>
    <property type="molecule type" value="Genomic_DNA"/>
</dbReference>
<dbReference type="InterPro" id="IPR007111">
    <property type="entry name" value="NACHT_NTPase"/>
</dbReference>
<keyword evidence="2" id="KW-1133">Transmembrane helix</keyword>
<evidence type="ECO:0000256" key="1">
    <source>
        <dbReference type="SAM" id="MobiDB-lite"/>
    </source>
</evidence>
<comment type="caution">
    <text evidence="4">The sequence shown here is derived from an EMBL/GenBank/DDBJ whole genome shotgun (WGS) entry which is preliminary data.</text>
</comment>
<feature type="transmembrane region" description="Helical" evidence="2">
    <location>
        <begin position="585"/>
        <end position="607"/>
    </location>
</feature>
<sequence>MKKILILSANPINTDRLRLDEEVREIEESWERSKYRSQFEVFTKWAVRIDDLRQALLDKEPQIVHFSGHGMRTGGVGLDNNRDTLPLREAVRLNSQPSGIALEDDFGRMQLVSTEALTDLFELFKDKVECVLLNACYSETQAKAIHQHIDCVIGMTQSIPDRTAINFSTAFYQAIFAGRNYEDAFKFGSNNIDLHNSSEFYPKFHNRPNYKTLSFHNQTNNQPSNLLDQPTSNTATPATQEDYKQRKVLLNKVKNYWIEGVLEKSLHTRVMIELGMEERLDAVEHLGIEELEPSRQALPKGTGVTDIFSQMGEGRTLLILGEPGSGKTTTLLTLTKHLIISTEQDLSRQIPVVFNLSSWANKQQKIAEWLVQQLYEEYHVPKAKGKAWVENEQLLLLLDGLDEVKAERREACVQALNQFIRDHGLTEMVVTSRIGDYTALRASLTLQKAICIQSLTPEQINQYLDRADEQLKALKTLLEQDTALQELAKSPLTLGIMTLAYEGVSIEDLPNTNSTEERRKHLFNAYIERMLNRRITVRHYSTSRTIRWLTWLAQRMLQHSQTIFLIEQIQPTWLQTKLAKRIYNLGFNLFICLLLLPIFALMPSLIFSLMRSVTPQYILIIFIGLLLWSFFKPSQQEIKPVETLKWEWRNFRAYTQRSASDYLLR</sequence>
<dbReference type="SMART" id="SM00382">
    <property type="entry name" value="AAA"/>
    <property type="match status" value="1"/>
</dbReference>
<feature type="region of interest" description="Disordered" evidence="1">
    <location>
        <begin position="216"/>
        <end position="240"/>
    </location>
</feature>
<proteinExistence type="predicted"/>
<dbReference type="RefSeq" id="WP_190836643.1">
    <property type="nucleotide sequence ID" value="NZ_CAWPPI010000110.1"/>
</dbReference>
<dbReference type="Proteomes" id="UP000629098">
    <property type="component" value="Unassembled WGS sequence"/>
</dbReference>
<dbReference type="InterPro" id="IPR024983">
    <property type="entry name" value="CHAT_dom"/>
</dbReference>
<dbReference type="Gene3D" id="3.40.50.300">
    <property type="entry name" value="P-loop containing nucleotide triphosphate hydrolases"/>
    <property type="match status" value="1"/>
</dbReference>
<feature type="domain" description="NACHT" evidence="3">
    <location>
        <begin position="315"/>
        <end position="433"/>
    </location>
</feature>
<feature type="transmembrane region" description="Helical" evidence="2">
    <location>
        <begin position="613"/>
        <end position="631"/>
    </location>
</feature>
<keyword evidence="2" id="KW-0472">Membrane</keyword>
<evidence type="ECO:0000259" key="3">
    <source>
        <dbReference type="PROSITE" id="PS50837"/>
    </source>
</evidence>
<reference evidence="4" key="1">
    <citation type="submission" date="2020-09" db="EMBL/GenBank/DDBJ databases">
        <title>Iningainema tapete sp. nov. (Scytonemataceae, Cyanobacteria) from greenhouses in central Florida (USA) produces two types of nodularin with biosynthetic potential for microcystin-LR and anabaenopeptins.</title>
        <authorList>
            <person name="Berthold D.E."/>
            <person name="Lefler F.W."/>
            <person name="Huang I.-S."/>
            <person name="Abdulla H."/>
            <person name="Zimba P.V."/>
            <person name="Laughinghouse H.D. IV."/>
        </authorList>
    </citation>
    <scope>NUCLEOTIDE SEQUENCE</scope>
    <source>
        <strain evidence="4">BLCCT55</strain>
    </source>
</reference>
<gene>
    <name evidence="4" type="ORF">ICL16_37505</name>
</gene>
<keyword evidence="5" id="KW-1185">Reference proteome</keyword>
<protein>
    <submittedName>
        <fullName evidence="4">NACHT domain-containing protein</fullName>
    </submittedName>
</protein>
<evidence type="ECO:0000313" key="4">
    <source>
        <dbReference type="EMBL" id="MBD2777590.1"/>
    </source>
</evidence>